<dbReference type="PANTHER" id="PTHR47637">
    <property type="entry name" value="CHAPERONE SURA"/>
    <property type="match status" value="1"/>
</dbReference>
<keyword evidence="4" id="KW-0143">Chaperone</keyword>
<dbReference type="RefSeq" id="WP_175476501.1">
    <property type="nucleotide sequence ID" value="NZ_FOBS01000017.1"/>
</dbReference>
<evidence type="ECO:0000256" key="1">
    <source>
        <dbReference type="ARBA" id="ARBA00022729"/>
    </source>
</evidence>
<proteinExistence type="predicted"/>
<evidence type="ECO:0000256" key="2">
    <source>
        <dbReference type="ARBA" id="ARBA00022764"/>
    </source>
</evidence>
<dbReference type="STRING" id="43775.SAMN04489760_11723"/>
<dbReference type="InterPro" id="IPR046357">
    <property type="entry name" value="PPIase_dom_sf"/>
</dbReference>
<dbReference type="SUPFAM" id="SSF109998">
    <property type="entry name" value="Triger factor/SurA peptide-binding domain-like"/>
    <property type="match status" value="1"/>
</dbReference>
<dbReference type="EMBL" id="FOBS01000017">
    <property type="protein sequence ID" value="SEM47314.1"/>
    <property type="molecule type" value="Genomic_DNA"/>
</dbReference>
<feature type="signal peptide" evidence="7">
    <location>
        <begin position="1"/>
        <end position="23"/>
    </location>
</feature>
<dbReference type="InterPro" id="IPR000297">
    <property type="entry name" value="PPIase_PpiC"/>
</dbReference>
<feature type="domain" description="PpiC" evidence="8">
    <location>
        <begin position="175"/>
        <end position="276"/>
    </location>
</feature>
<feature type="chain" id="PRO_5011548173" evidence="7">
    <location>
        <begin position="24"/>
        <end position="322"/>
    </location>
</feature>
<dbReference type="Pfam" id="PF09312">
    <property type="entry name" value="SurA_N"/>
    <property type="match status" value="1"/>
</dbReference>
<dbReference type="GO" id="GO:0003755">
    <property type="term" value="F:peptidyl-prolyl cis-trans isomerase activity"/>
    <property type="evidence" value="ECO:0007669"/>
    <property type="project" value="UniProtKB-KW"/>
</dbReference>
<keyword evidence="3 6" id="KW-0697">Rotamase</keyword>
<protein>
    <submittedName>
        <fullName evidence="9">Periplasmic chaperone for outer membrane proteins SurA</fullName>
    </submittedName>
</protein>
<dbReference type="Pfam" id="PF13616">
    <property type="entry name" value="Rotamase_3"/>
    <property type="match status" value="1"/>
</dbReference>
<keyword evidence="5 6" id="KW-0413">Isomerase</keyword>
<sequence>MKKIFAFAAVLLSVLTASLSGRAEVVDRIVAYVNNEIITLVELNTAFKPYIKRIEDNVPVGNRERMIAETKRTLLNRMIDTLLIEQEAKKSGIIVTDEDVLSSIRTMLAKKKTTLEAFQKSLASEGTTFDTYKKDVKESMVRSRLLRREVRSKIYVSDEEIGEYYRLHQEDYEGSEAVKLKQILLPFPKNMDGNAKAKLQAEATDILKRLKAGESFDALAAQLARGAAASSSGDLGYVEKGTMLPEVEKVAFSLSRNTISDVIESPVGFHIIQVVDRRGEGNKSIEIIRQEIKAKLEDEKIDKKLDSWLSDLRARSHIVIKL</sequence>
<gene>
    <name evidence="9" type="ORF">SAMN04489760_11723</name>
</gene>
<dbReference type="Gene3D" id="1.10.4030.10">
    <property type="entry name" value="Porin chaperone SurA, peptide-binding domain"/>
    <property type="match status" value="1"/>
</dbReference>
<dbReference type="PANTHER" id="PTHR47637:SF1">
    <property type="entry name" value="CHAPERONE SURA"/>
    <property type="match status" value="1"/>
</dbReference>
<dbReference type="PROSITE" id="PS50198">
    <property type="entry name" value="PPIC_PPIASE_2"/>
    <property type="match status" value="1"/>
</dbReference>
<evidence type="ECO:0000256" key="4">
    <source>
        <dbReference type="ARBA" id="ARBA00023186"/>
    </source>
</evidence>
<keyword evidence="10" id="KW-1185">Reference proteome</keyword>
<evidence type="ECO:0000256" key="5">
    <source>
        <dbReference type="ARBA" id="ARBA00023235"/>
    </source>
</evidence>
<evidence type="ECO:0000256" key="6">
    <source>
        <dbReference type="PROSITE-ProRule" id="PRU00278"/>
    </source>
</evidence>
<dbReference type="Proteomes" id="UP000198744">
    <property type="component" value="Unassembled WGS sequence"/>
</dbReference>
<evidence type="ECO:0000256" key="7">
    <source>
        <dbReference type="SAM" id="SignalP"/>
    </source>
</evidence>
<dbReference type="InterPro" id="IPR015391">
    <property type="entry name" value="SurA_N"/>
</dbReference>
<keyword evidence="2" id="KW-0574">Periplasm</keyword>
<evidence type="ECO:0000313" key="9">
    <source>
        <dbReference type="EMBL" id="SEM47314.1"/>
    </source>
</evidence>
<accession>A0A1H7YN88</accession>
<evidence type="ECO:0000313" key="10">
    <source>
        <dbReference type="Proteomes" id="UP000198744"/>
    </source>
</evidence>
<evidence type="ECO:0000259" key="8">
    <source>
        <dbReference type="PROSITE" id="PS50198"/>
    </source>
</evidence>
<name>A0A1H7YN88_9BACT</name>
<dbReference type="AlphaFoldDB" id="A0A1H7YN88"/>
<reference evidence="9 10" key="1">
    <citation type="submission" date="2016-10" db="EMBL/GenBank/DDBJ databases">
        <authorList>
            <person name="de Groot N.N."/>
        </authorList>
    </citation>
    <scope>NUCLEOTIDE SEQUENCE [LARGE SCALE GENOMIC DNA]</scope>
    <source>
        <strain evidence="9 10">DSM 8423</strain>
    </source>
</reference>
<evidence type="ECO:0000256" key="3">
    <source>
        <dbReference type="ARBA" id="ARBA00023110"/>
    </source>
</evidence>
<dbReference type="InterPro" id="IPR027304">
    <property type="entry name" value="Trigger_fact/SurA_dom_sf"/>
</dbReference>
<dbReference type="Gene3D" id="3.10.50.40">
    <property type="match status" value="1"/>
</dbReference>
<organism evidence="9 10">
    <name type="scientific">Syntrophus gentianae</name>
    <dbReference type="NCBI Taxonomy" id="43775"/>
    <lineage>
        <taxon>Bacteria</taxon>
        <taxon>Pseudomonadati</taxon>
        <taxon>Thermodesulfobacteriota</taxon>
        <taxon>Syntrophia</taxon>
        <taxon>Syntrophales</taxon>
        <taxon>Syntrophaceae</taxon>
        <taxon>Syntrophus</taxon>
    </lineage>
</organism>
<dbReference type="InterPro" id="IPR050280">
    <property type="entry name" value="OMP_Chaperone_SurA"/>
</dbReference>
<keyword evidence="1 7" id="KW-0732">Signal</keyword>
<dbReference type="SUPFAM" id="SSF54534">
    <property type="entry name" value="FKBP-like"/>
    <property type="match status" value="1"/>
</dbReference>